<evidence type="ECO:0000259" key="6">
    <source>
        <dbReference type="PROSITE" id="PS50931"/>
    </source>
</evidence>
<dbReference type="InterPro" id="IPR011991">
    <property type="entry name" value="ArsR-like_HTH"/>
</dbReference>
<keyword evidence="4" id="KW-0804">Transcription</keyword>
<dbReference type="EMBL" id="BAAAPE010000005">
    <property type="protein sequence ID" value="GAA2069605.1"/>
    <property type="molecule type" value="Genomic_DNA"/>
</dbReference>
<reference evidence="7 8" key="1">
    <citation type="journal article" date="2019" name="Int. J. Syst. Evol. Microbiol.">
        <title>The Global Catalogue of Microorganisms (GCM) 10K type strain sequencing project: providing services to taxonomists for standard genome sequencing and annotation.</title>
        <authorList>
            <consortium name="The Broad Institute Genomics Platform"/>
            <consortium name="The Broad Institute Genome Sequencing Center for Infectious Disease"/>
            <person name="Wu L."/>
            <person name="Ma J."/>
        </authorList>
    </citation>
    <scope>NUCLEOTIDE SEQUENCE [LARGE SCALE GENOMIC DNA]</scope>
    <source>
        <strain evidence="7 8">JCM 15478</strain>
    </source>
</reference>
<evidence type="ECO:0000256" key="2">
    <source>
        <dbReference type="ARBA" id="ARBA00023015"/>
    </source>
</evidence>
<accession>A0ABN2VV10</accession>
<gene>
    <name evidence="7" type="ORF">GCM10009801_19540</name>
</gene>
<feature type="compositionally biased region" description="Basic and acidic residues" evidence="5">
    <location>
        <begin position="194"/>
        <end position="214"/>
    </location>
</feature>
<evidence type="ECO:0000313" key="7">
    <source>
        <dbReference type="EMBL" id="GAA2069605.1"/>
    </source>
</evidence>
<dbReference type="Pfam" id="PF03466">
    <property type="entry name" value="LysR_substrate"/>
    <property type="match status" value="2"/>
</dbReference>
<organism evidence="7 8">
    <name type="scientific">Streptomyces albiaxialis</name>
    <dbReference type="NCBI Taxonomy" id="329523"/>
    <lineage>
        <taxon>Bacteria</taxon>
        <taxon>Bacillati</taxon>
        <taxon>Actinomycetota</taxon>
        <taxon>Actinomycetes</taxon>
        <taxon>Kitasatosporales</taxon>
        <taxon>Streptomycetaceae</taxon>
        <taxon>Streptomyces</taxon>
    </lineage>
</organism>
<dbReference type="SUPFAM" id="SSF53850">
    <property type="entry name" value="Periplasmic binding protein-like II"/>
    <property type="match status" value="1"/>
</dbReference>
<dbReference type="InterPro" id="IPR036388">
    <property type="entry name" value="WH-like_DNA-bd_sf"/>
</dbReference>
<dbReference type="PROSITE" id="PS50931">
    <property type="entry name" value="HTH_LYSR"/>
    <property type="match status" value="1"/>
</dbReference>
<evidence type="ECO:0000256" key="3">
    <source>
        <dbReference type="ARBA" id="ARBA00023125"/>
    </source>
</evidence>
<name>A0ABN2VV10_9ACTN</name>
<dbReference type="Gene3D" id="1.10.10.10">
    <property type="entry name" value="Winged helix-like DNA-binding domain superfamily/Winged helix DNA-binding domain"/>
    <property type="match status" value="1"/>
</dbReference>
<comment type="similarity">
    <text evidence="1">Belongs to the LysR transcriptional regulatory family.</text>
</comment>
<evidence type="ECO:0000256" key="1">
    <source>
        <dbReference type="ARBA" id="ARBA00009437"/>
    </source>
</evidence>
<evidence type="ECO:0000313" key="8">
    <source>
        <dbReference type="Proteomes" id="UP001500016"/>
    </source>
</evidence>
<dbReference type="InterPro" id="IPR000847">
    <property type="entry name" value="LysR_HTH_N"/>
</dbReference>
<evidence type="ECO:0000256" key="5">
    <source>
        <dbReference type="SAM" id="MobiDB-lite"/>
    </source>
</evidence>
<dbReference type="Gene3D" id="3.40.190.10">
    <property type="entry name" value="Periplasmic binding protein-like II"/>
    <property type="match status" value="2"/>
</dbReference>
<dbReference type="Proteomes" id="UP001500016">
    <property type="component" value="Unassembled WGS sequence"/>
</dbReference>
<dbReference type="PANTHER" id="PTHR30346:SF29">
    <property type="entry name" value="LYSR SUBSTRATE-BINDING"/>
    <property type="match status" value="1"/>
</dbReference>
<dbReference type="CDD" id="cd00090">
    <property type="entry name" value="HTH_ARSR"/>
    <property type="match status" value="1"/>
</dbReference>
<protein>
    <submittedName>
        <fullName evidence="7">LysR family transcriptional regulator</fullName>
    </submittedName>
</protein>
<sequence>MKRLRMLRELARRGTMTEAAEALHYTPSAVSQQLSALEREVGVALLEHVGRRVRLTEAGQVLARHAVEVLAAEERARTALEQAREHLTADLTVGVLATLAGTLVPPALATLAERHPGVRVTTREVVPEETHAAVRDGDLDLAFVLDYPAVPGSGPPDPALESTVIGVEPLLLVTPRGAFGGGAAGDPRGAGDALDTRDDARDARNGLGSRDDGARTGLGPPVDLADLSEHTWVASGTGTEFGRVLLALCRAAGFTPRLAHQIDEQATAMAMVAAGLGVTMVAELAMALRPAGVDVFPFREPVERRITVIRKASTRDRPSEQAFLRAALDTAASLRLRKTPAGRTA</sequence>
<dbReference type="InterPro" id="IPR005119">
    <property type="entry name" value="LysR_subst-bd"/>
</dbReference>
<evidence type="ECO:0000256" key="4">
    <source>
        <dbReference type="ARBA" id="ARBA00023163"/>
    </source>
</evidence>
<dbReference type="Pfam" id="PF00126">
    <property type="entry name" value="HTH_1"/>
    <property type="match status" value="1"/>
</dbReference>
<keyword evidence="8" id="KW-1185">Reference proteome</keyword>
<dbReference type="SUPFAM" id="SSF46785">
    <property type="entry name" value="Winged helix' DNA-binding domain"/>
    <property type="match status" value="1"/>
</dbReference>
<feature type="region of interest" description="Disordered" evidence="5">
    <location>
        <begin position="181"/>
        <end position="221"/>
    </location>
</feature>
<feature type="domain" description="HTH lysR-type" evidence="6">
    <location>
        <begin position="1"/>
        <end position="56"/>
    </location>
</feature>
<comment type="caution">
    <text evidence="7">The sequence shown here is derived from an EMBL/GenBank/DDBJ whole genome shotgun (WGS) entry which is preliminary data.</text>
</comment>
<dbReference type="InterPro" id="IPR036390">
    <property type="entry name" value="WH_DNA-bd_sf"/>
</dbReference>
<dbReference type="PANTHER" id="PTHR30346">
    <property type="entry name" value="TRANSCRIPTIONAL DUAL REGULATOR HCAR-RELATED"/>
    <property type="match status" value="1"/>
</dbReference>
<dbReference type="CDD" id="cd08423">
    <property type="entry name" value="PBP2_LTTR_like_6"/>
    <property type="match status" value="1"/>
</dbReference>
<proteinExistence type="inferred from homology"/>
<keyword evidence="3" id="KW-0238">DNA-binding</keyword>
<keyword evidence="2" id="KW-0805">Transcription regulation</keyword>